<evidence type="ECO:0000256" key="2">
    <source>
        <dbReference type="ARBA" id="ARBA00023043"/>
    </source>
</evidence>
<evidence type="ECO:0000313" key="6">
    <source>
        <dbReference type="EMBL" id="CAD7278681.1"/>
    </source>
</evidence>
<dbReference type="SMART" id="SM00225">
    <property type="entry name" value="BTB"/>
    <property type="match status" value="1"/>
</dbReference>
<feature type="coiled-coil region" evidence="4">
    <location>
        <begin position="16"/>
        <end position="43"/>
    </location>
</feature>
<keyword evidence="4" id="KW-0175">Coiled coil</keyword>
<dbReference type="Pfam" id="PF00651">
    <property type="entry name" value="BTB"/>
    <property type="match status" value="1"/>
</dbReference>
<dbReference type="PRINTS" id="PR01415">
    <property type="entry name" value="ANKYRIN"/>
</dbReference>
<dbReference type="AlphaFoldDB" id="A0A7R9GDM1"/>
<dbReference type="PROSITE" id="PS50097">
    <property type="entry name" value="BTB"/>
    <property type="match status" value="1"/>
</dbReference>
<keyword evidence="2 3" id="KW-0040">ANK repeat</keyword>
<dbReference type="InterPro" id="IPR000210">
    <property type="entry name" value="BTB/POZ_dom"/>
</dbReference>
<dbReference type="PROSITE" id="PS50088">
    <property type="entry name" value="ANK_REPEAT"/>
    <property type="match status" value="12"/>
</dbReference>
<dbReference type="PANTHER" id="PTHR24198:SF165">
    <property type="entry name" value="ANKYRIN REPEAT-CONTAINING PROTEIN-RELATED"/>
    <property type="match status" value="1"/>
</dbReference>
<dbReference type="Pfam" id="PF12796">
    <property type="entry name" value="Ank_2"/>
    <property type="match status" value="5"/>
</dbReference>
<evidence type="ECO:0000259" key="5">
    <source>
        <dbReference type="PROSITE" id="PS50097"/>
    </source>
</evidence>
<feature type="repeat" description="ANK" evidence="3">
    <location>
        <begin position="857"/>
        <end position="889"/>
    </location>
</feature>
<sequence length="1132" mass="122810">MSSAPHPTVSSSATELEKTNQHLQLLRIEYLKLQEKLADLQKRHSLVASQNDAKSSFPGRLLAIVRGLFDSPRYSDMNILIGDDVKLRGHKFVLAARSDVWASLMKAENDAASTTETVDLSHLPQRVGYGVMKWVYSDEIDFCSNSDEKYLLGVMAVAGQLHLKELIARCEEHLIAAVTVKNVVSFFTAAHETGAERLKTHCSELISSHWADFTRDDFRDMNAQLLHGMLQQHTVYPLHSAIRLQRDDVVFLHLIDSKAAGSLNEVDESGNVPLMLALSTKQFDLARSLVEHGADLNFKDPRGYHLLHQAIMNGDTLTAKFLLKNGVDSTAATGKEGSTALHLLAGISSPKQTSVDDAEDLSVLVGMLLDRGADANAVDNLGRTPLHVAVDNLNYRVINRMLERSDLINFEKRNSDGNSALWLVIKASAGNVAESTQSGDLVRNMVKLGASVNSVHPSSQDSLLHTCARAGFEEACLFLLDNGAFANVTNRSGETVLHVAASSGMFKVIQRVLSAGGNPNLQTAKFMDAGESRPGAETPLHCAIRCGKKDAVDALLKHGLTSAIGLDLEIRDSEGKTALGSALKRGDLKTAKILVQHGARVNVRGPSSDGKQKSLLEQALEARDEPSILFLIEQGVELHYASDANCKSPLVMAVEQNLSKVVEALCQKGAALSDIPKTEDSPLWLALDNNFLDVASVLVRNGIDVEGLNEGPDGCLQTLLHKAIDENKEEAGAFLIRSGCNVDAVRKPGPDGRGGEEARDMATPLHLACQWGQELIVETLLEFGANDVDGQTPLHLAIVNRHEGLVSLLLSHPAIDLTLNDKLGRSPLHTAMVNRNSKAATAIVERNPAAVNLHDSKGKTFLHSAVLRGDLEGVLFLLSLHVNVDAVTKDSERQTALHLAVKNGTGSGSMEAKESIIRHLLLAGADPNALTPRRQTPLHLAAANGGAELAEVLLSSQASPAAVDDEQNTPLHTAMKNSRFSVVKVLILDDRTDVHAVNLRGYNCLHVLCKYGTENAAAILEWMLEKCPDYPIDRQDAEGHSGLLLAYMRGHAALCKSLVKTGACLGLPNKLGVTIFNYQLATKTLLYRLLDCVTTEPPWAEAECCLECGTKFSLTTRRHHWQVSKTDRFQLL</sequence>
<dbReference type="SUPFAM" id="SSF48403">
    <property type="entry name" value="Ankyrin repeat"/>
    <property type="match status" value="3"/>
</dbReference>
<feature type="repeat" description="ANK" evidence="3">
    <location>
        <begin position="789"/>
        <end position="814"/>
    </location>
</feature>
<dbReference type="PROSITE" id="PS50297">
    <property type="entry name" value="ANK_REP_REGION"/>
    <property type="match status" value="8"/>
</dbReference>
<organism evidence="6">
    <name type="scientific">Notodromas monacha</name>
    <dbReference type="NCBI Taxonomy" id="399045"/>
    <lineage>
        <taxon>Eukaryota</taxon>
        <taxon>Metazoa</taxon>
        <taxon>Ecdysozoa</taxon>
        <taxon>Arthropoda</taxon>
        <taxon>Crustacea</taxon>
        <taxon>Oligostraca</taxon>
        <taxon>Ostracoda</taxon>
        <taxon>Podocopa</taxon>
        <taxon>Podocopida</taxon>
        <taxon>Cypridocopina</taxon>
        <taxon>Cypridoidea</taxon>
        <taxon>Cyprididae</taxon>
        <taxon>Notodromas</taxon>
    </lineage>
</organism>
<dbReference type="OrthoDB" id="2306477at2759"/>
<dbReference type="EMBL" id="CAJPEX010001317">
    <property type="protein sequence ID" value="CAG0918833.1"/>
    <property type="molecule type" value="Genomic_DNA"/>
</dbReference>
<name>A0A7R9GDM1_9CRUS</name>
<feature type="repeat" description="ANK" evidence="3">
    <location>
        <begin position="381"/>
        <end position="413"/>
    </location>
</feature>
<feature type="repeat" description="ANK" evidence="3">
    <location>
        <begin position="302"/>
        <end position="334"/>
    </location>
</feature>
<evidence type="ECO:0000256" key="4">
    <source>
        <dbReference type="SAM" id="Coils"/>
    </source>
</evidence>
<protein>
    <recommendedName>
        <fullName evidence="5">BTB domain-containing protein</fullName>
    </recommendedName>
</protein>
<feature type="repeat" description="ANK" evidence="3">
    <location>
        <begin position="492"/>
        <end position="524"/>
    </location>
</feature>
<feature type="repeat" description="ANK" evidence="3">
    <location>
        <begin position="933"/>
        <end position="965"/>
    </location>
</feature>
<feature type="repeat" description="ANK" evidence="3">
    <location>
        <begin position="535"/>
        <end position="559"/>
    </location>
</feature>
<dbReference type="Pfam" id="PF00023">
    <property type="entry name" value="Ank"/>
    <property type="match status" value="1"/>
</dbReference>
<feature type="repeat" description="ANK" evidence="3">
    <location>
        <begin position="760"/>
        <end position="786"/>
    </location>
</feature>
<evidence type="ECO:0000313" key="7">
    <source>
        <dbReference type="Proteomes" id="UP000678499"/>
    </source>
</evidence>
<dbReference type="Gene3D" id="3.30.710.10">
    <property type="entry name" value="Potassium Channel Kv1.1, Chain A"/>
    <property type="match status" value="1"/>
</dbReference>
<dbReference type="InterPro" id="IPR036770">
    <property type="entry name" value="Ankyrin_rpt-contain_sf"/>
</dbReference>
<evidence type="ECO:0000256" key="3">
    <source>
        <dbReference type="PROSITE-ProRule" id="PRU00023"/>
    </source>
</evidence>
<keyword evidence="1" id="KW-0677">Repeat</keyword>
<dbReference type="InterPro" id="IPR011333">
    <property type="entry name" value="SKP1/BTB/POZ_sf"/>
</dbReference>
<dbReference type="PANTHER" id="PTHR24198">
    <property type="entry name" value="ANKYRIN REPEAT AND PROTEIN KINASE DOMAIN-CONTAINING PROTEIN"/>
    <property type="match status" value="1"/>
</dbReference>
<dbReference type="Proteomes" id="UP000678499">
    <property type="component" value="Unassembled WGS sequence"/>
</dbReference>
<feature type="repeat" description="ANK" evidence="3">
    <location>
        <begin position="269"/>
        <end position="301"/>
    </location>
</feature>
<evidence type="ECO:0000256" key="1">
    <source>
        <dbReference type="ARBA" id="ARBA00022737"/>
    </source>
</evidence>
<feature type="repeat" description="ANK" evidence="3">
    <location>
        <begin position="574"/>
        <end position="606"/>
    </location>
</feature>
<dbReference type="EMBL" id="OA883354">
    <property type="protein sequence ID" value="CAD7278681.1"/>
    <property type="molecule type" value="Genomic_DNA"/>
</dbReference>
<gene>
    <name evidence="6" type="ORF">NMOB1V02_LOCUS6379</name>
</gene>
<dbReference type="SUPFAM" id="SSF54695">
    <property type="entry name" value="POZ domain"/>
    <property type="match status" value="1"/>
</dbReference>
<feature type="domain" description="BTB" evidence="5">
    <location>
        <begin position="75"/>
        <end position="144"/>
    </location>
</feature>
<dbReference type="Gene3D" id="1.25.40.20">
    <property type="entry name" value="Ankyrin repeat-containing domain"/>
    <property type="match status" value="6"/>
</dbReference>
<reference evidence="6" key="1">
    <citation type="submission" date="2020-11" db="EMBL/GenBank/DDBJ databases">
        <authorList>
            <person name="Tran Van P."/>
        </authorList>
    </citation>
    <scope>NUCLEOTIDE SEQUENCE</scope>
</reference>
<dbReference type="InterPro" id="IPR002110">
    <property type="entry name" value="Ankyrin_rpt"/>
</dbReference>
<feature type="repeat" description="ANK" evidence="3">
    <location>
        <begin position="336"/>
        <end position="380"/>
    </location>
</feature>
<accession>A0A7R9GDM1</accession>
<dbReference type="SMART" id="SM00248">
    <property type="entry name" value="ANK"/>
    <property type="match status" value="23"/>
</dbReference>
<keyword evidence="7" id="KW-1185">Reference proteome</keyword>
<feature type="repeat" description="ANK" evidence="3">
    <location>
        <begin position="892"/>
        <end position="932"/>
    </location>
</feature>
<proteinExistence type="predicted"/>